<accession>A0AA39N553</accession>
<proteinExistence type="predicted"/>
<dbReference type="RefSeq" id="XP_060330806.1">
    <property type="nucleotide sequence ID" value="XM_060473182.1"/>
</dbReference>
<reference evidence="1" key="1">
    <citation type="submission" date="2023-06" db="EMBL/GenBank/DDBJ databases">
        <authorList>
            <consortium name="Lawrence Berkeley National Laboratory"/>
            <person name="Ahrendt S."/>
            <person name="Sahu N."/>
            <person name="Indic B."/>
            <person name="Wong-Bajracharya J."/>
            <person name="Merenyi Z."/>
            <person name="Ke H.-M."/>
            <person name="Monk M."/>
            <person name="Kocsube S."/>
            <person name="Drula E."/>
            <person name="Lipzen A."/>
            <person name="Balint B."/>
            <person name="Henrissat B."/>
            <person name="Andreopoulos B."/>
            <person name="Martin F.M."/>
            <person name="Harder C.B."/>
            <person name="Rigling D."/>
            <person name="Ford K.L."/>
            <person name="Foster G.D."/>
            <person name="Pangilinan J."/>
            <person name="Papanicolaou A."/>
            <person name="Barry K."/>
            <person name="LaButti K."/>
            <person name="Viragh M."/>
            <person name="Koriabine M."/>
            <person name="Yan M."/>
            <person name="Riley R."/>
            <person name="Champramary S."/>
            <person name="Plett K.L."/>
            <person name="Tsai I.J."/>
            <person name="Slot J."/>
            <person name="Sipos G."/>
            <person name="Plett J."/>
            <person name="Nagy L.G."/>
            <person name="Grigoriev I.V."/>
        </authorList>
    </citation>
    <scope>NUCLEOTIDE SEQUENCE</scope>
    <source>
        <strain evidence="1">CCBAS 213</strain>
    </source>
</reference>
<keyword evidence="2" id="KW-1185">Reference proteome</keyword>
<name>A0AA39N553_ARMTA</name>
<evidence type="ECO:0000313" key="2">
    <source>
        <dbReference type="Proteomes" id="UP001175211"/>
    </source>
</evidence>
<dbReference type="SUPFAM" id="SSF52047">
    <property type="entry name" value="RNI-like"/>
    <property type="match status" value="1"/>
</dbReference>
<evidence type="ECO:0000313" key="1">
    <source>
        <dbReference type="EMBL" id="KAK0458536.1"/>
    </source>
</evidence>
<gene>
    <name evidence="1" type="ORF">EV420DRAFT_1542967</name>
</gene>
<dbReference type="GeneID" id="85356730"/>
<dbReference type="Proteomes" id="UP001175211">
    <property type="component" value="Unassembled WGS sequence"/>
</dbReference>
<organism evidence="1 2">
    <name type="scientific">Armillaria tabescens</name>
    <name type="common">Ringless honey mushroom</name>
    <name type="synonym">Agaricus tabescens</name>
    <dbReference type="NCBI Taxonomy" id="1929756"/>
    <lineage>
        <taxon>Eukaryota</taxon>
        <taxon>Fungi</taxon>
        <taxon>Dikarya</taxon>
        <taxon>Basidiomycota</taxon>
        <taxon>Agaricomycotina</taxon>
        <taxon>Agaricomycetes</taxon>
        <taxon>Agaricomycetidae</taxon>
        <taxon>Agaricales</taxon>
        <taxon>Marasmiineae</taxon>
        <taxon>Physalacriaceae</taxon>
        <taxon>Desarmillaria</taxon>
    </lineage>
</organism>
<comment type="caution">
    <text evidence="1">The sequence shown here is derived from an EMBL/GenBank/DDBJ whole genome shotgun (WGS) entry which is preliminary data.</text>
</comment>
<sequence>MAQPTLKDYLHFGNNQAFSCHVLYHHLQSSRSVLRALGIPRGGHVPPQLFAPDSVVTLHIDGPGNLERDAYFPHVLNRLKDNHLLIAKLMIGHTNWYNFQRSSSLDLSGFQHIRHLVIHGSIFSESHLCSLLSSLPSLRTLELHNNLMQNHGNFVPSAGQMIAPIGVLALTLGNESCWALLDLFVSNRSPLLPGALRQLVLRRPRGADTGDDSLSQKMSALLEQVRFPFVLEVDDFNITVPMPPMVPLVNIKEIVITLCVLDNYYDFNYQTLVWWTETLKNIPGRTKLSTITIKVELGPPTSANAPYPHDRATWEAFDEALCRIEISSGLEHLRYRVVPRAGYEGNPNYDCETMTRWLCLRCLPRARILYTASQDADFRVLDWANREVDVSAFT</sequence>
<dbReference type="AlphaFoldDB" id="A0AA39N553"/>
<protein>
    <submittedName>
        <fullName evidence="1">Uncharacterized protein</fullName>
    </submittedName>
</protein>
<dbReference type="EMBL" id="JAUEPS010000017">
    <property type="protein sequence ID" value="KAK0458536.1"/>
    <property type="molecule type" value="Genomic_DNA"/>
</dbReference>